<evidence type="ECO:0000313" key="2">
    <source>
        <dbReference type="Proteomes" id="UP000285757"/>
    </source>
</evidence>
<sequence length="107" mass="11815">MTVLNSQVVVGVDVAKDEIVVYRSDLDVIKVVSNARSALNTWLKTPPANSPLAIEATTELAHEMGHDVYVIDCRRFNRYCGGINVRAKTDALYATLLMGYLRKSLMG</sequence>
<dbReference type="EMBL" id="MOBU01000007">
    <property type="protein sequence ID" value="RON68788.1"/>
    <property type="molecule type" value="Genomic_DNA"/>
</dbReference>
<dbReference type="RefSeq" id="WP_123532164.1">
    <property type="nucleotide sequence ID" value="NZ_MOBU01000007.1"/>
</dbReference>
<comment type="caution">
    <text evidence="1">The sequence shown here is derived from an EMBL/GenBank/DDBJ whole genome shotgun (WGS) entry which is preliminary data.</text>
</comment>
<dbReference type="Proteomes" id="UP000285757">
    <property type="component" value="Unassembled WGS sequence"/>
</dbReference>
<protein>
    <recommendedName>
        <fullName evidence="3">IS110 family transposase</fullName>
    </recommendedName>
</protein>
<accession>A0A423LKM4</accession>
<evidence type="ECO:0000313" key="1">
    <source>
        <dbReference type="EMBL" id="RON68788.1"/>
    </source>
</evidence>
<name>A0A423LKM4_PSEFL</name>
<gene>
    <name evidence="1" type="ORF">BK671_10625</name>
</gene>
<organism evidence="1 2">
    <name type="scientific">Pseudomonas fluorescens</name>
    <dbReference type="NCBI Taxonomy" id="294"/>
    <lineage>
        <taxon>Bacteria</taxon>
        <taxon>Pseudomonadati</taxon>
        <taxon>Pseudomonadota</taxon>
        <taxon>Gammaproteobacteria</taxon>
        <taxon>Pseudomonadales</taxon>
        <taxon>Pseudomonadaceae</taxon>
        <taxon>Pseudomonas</taxon>
    </lineage>
</organism>
<dbReference type="AlphaFoldDB" id="A0A423LKM4"/>
<reference evidence="1 2" key="1">
    <citation type="submission" date="2016-10" db="EMBL/GenBank/DDBJ databases">
        <title>Comparative genome analysis of multiple Pseudomonas spp. focuses on biocontrol and plant growth promoting traits.</title>
        <authorList>
            <person name="Tao X.-Y."/>
            <person name="Taylor C.G."/>
        </authorList>
    </citation>
    <scope>NUCLEOTIDE SEQUENCE [LARGE SCALE GENOMIC DNA]</scope>
    <source>
        <strain evidence="1 2">24D3</strain>
    </source>
</reference>
<proteinExistence type="predicted"/>
<evidence type="ECO:0008006" key="3">
    <source>
        <dbReference type="Google" id="ProtNLM"/>
    </source>
</evidence>